<proteinExistence type="predicted"/>
<reference evidence="1 2" key="1">
    <citation type="journal article" date="2012" name="J. Bacteriol.">
        <title>Genome Sequence of the Filamentous Bacterium Fibrisoma limi BUZ 3T.</title>
        <authorList>
            <person name="Filippini M."/>
            <person name="Qi W."/>
            <person name="Jaenicke S."/>
            <person name="Goesmann A."/>
            <person name="Smits T.H."/>
            <person name="Bagheri H.C."/>
        </authorList>
    </citation>
    <scope>NUCLEOTIDE SEQUENCE [LARGE SCALE GENOMIC DNA]</scope>
    <source>
        <strain evidence="2">BUZ 3T</strain>
    </source>
</reference>
<keyword evidence="2" id="KW-1185">Reference proteome</keyword>
<evidence type="ECO:0000313" key="2">
    <source>
        <dbReference type="Proteomes" id="UP000009309"/>
    </source>
</evidence>
<dbReference type="RefSeq" id="WP_009281161.1">
    <property type="nucleotide sequence ID" value="NZ_CAIT01000005.1"/>
</dbReference>
<dbReference type="OrthoDB" id="964660at2"/>
<evidence type="ECO:0000313" key="1">
    <source>
        <dbReference type="EMBL" id="CCH52577.1"/>
    </source>
</evidence>
<dbReference type="Pfam" id="PF16277">
    <property type="entry name" value="DUF4926"/>
    <property type="match status" value="1"/>
</dbReference>
<dbReference type="AlphaFoldDB" id="I2GFA2"/>
<dbReference type="InterPro" id="IPR032568">
    <property type="entry name" value="DUF4926"/>
</dbReference>
<accession>I2GFA2</accession>
<comment type="caution">
    <text evidence="1">The sequence shown here is derived from an EMBL/GenBank/DDBJ whole genome shotgun (WGS) entry which is preliminary data.</text>
</comment>
<evidence type="ECO:0008006" key="3">
    <source>
        <dbReference type="Google" id="ProtNLM"/>
    </source>
</evidence>
<name>I2GFA2_9BACT</name>
<dbReference type="eggNOG" id="ENOG5031B0Z">
    <property type="taxonomic scope" value="Bacteria"/>
</dbReference>
<dbReference type="EMBL" id="CAIT01000005">
    <property type="protein sequence ID" value="CCH52577.1"/>
    <property type="molecule type" value="Genomic_DNA"/>
</dbReference>
<dbReference type="Proteomes" id="UP000009309">
    <property type="component" value="Unassembled WGS sequence"/>
</dbReference>
<sequence length="70" mass="7923">MNEFNLLDVVVLLIDIPEAKLRKGNLGTIVDVFENNEYLVEFADLNGIMYALPVISADRLLKVYQEPVTI</sequence>
<protein>
    <recommendedName>
        <fullName evidence="3">DUF4926 domain-containing protein</fullName>
    </recommendedName>
</protein>
<organism evidence="1 2">
    <name type="scientific">Fibrisoma limi BUZ 3</name>
    <dbReference type="NCBI Taxonomy" id="1185876"/>
    <lineage>
        <taxon>Bacteria</taxon>
        <taxon>Pseudomonadati</taxon>
        <taxon>Bacteroidota</taxon>
        <taxon>Cytophagia</taxon>
        <taxon>Cytophagales</taxon>
        <taxon>Spirosomataceae</taxon>
        <taxon>Fibrisoma</taxon>
    </lineage>
</organism>
<gene>
    <name evidence="1" type="ORF">BN8_01588</name>
</gene>